<keyword evidence="4" id="KW-1185">Reference proteome</keyword>
<comment type="caution">
    <text evidence="3">The sequence shown here is derived from an EMBL/GenBank/DDBJ whole genome shotgun (WGS) entry which is preliminary data.</text>
</comment>
<feature type="compositionally biased region" description="Low complexity" evidence="2">
    <location>
        <begin position="204"/>
        <end position="215"/>
    </location>
</feature>
<evidence type="ECO:0000313" key="3">
    <source>
        <dbReference type="EMBL" id="KAL0490499.1"/>
    </source>
</evidence>
<dbReference type="AlphaFoldDB" id="A0AAW2ZP48"/>
<protein>
    <submittedName>
        <fullName evidence="3">Actin filament-associated protein</fullName>
    </submittedName>
</protein>
<feature type="coiled-coil region" evidence="1">
    <location>
        <begin position="17"/>
        <end position="129"/>
    </location>
</feature>
<dbReference type="Proteomes" id="UP001431209">
    <property type="component" value="Unassembled WGS sequence"/>
</dbReference>
<evidence type="ECO:0000256" key="1">
    <source>
        <dbReference type="SAM" id="Coils"/>
    </source>
</evidence>
<feature type="region of interest" description="Disordered" evidence="2">
    <location>
        <begin position="275"/>
        <end position="299"/>
    </location>
</feature>
<proteinExistence type="predicted"/>
<feature type="region of interest" description="Disordered" evidence="2">
    <location>
        <begin position="179"/>
        <end position="224"/>
    </location>
</feature>
<accession>A0AAW2ZP48</accession>
<reference evidence="3 4" key="1">
    <citation type="submission" date="2024-03" db="EMBL/GenBank/DDBJ databases">
        <title>The Acrasis kona genome and developmental transcriptomes reveal deep origins of eukaryotic multicellular pathways.</title>
        <authorList>
            <person name="Sheikh S."/>
            <person name="Fu C.-J."/>
            <person name="Brown M.W."/>
            <person name="Baldauf S.L."/>
        </authorList>
    </citation>
    <scope>NUCLEOTIDE SEQUENCE [LARGE SCALE GENOMIC DNA]</scope>
    <source>
        <strain evidence="3 4">ATCC MYA-3509</strain>
    </source>
</reference>
<dbReference type="EMBL" id="JAOPGA020001688">
    <property type="protein sequence ID" value="KAL0490499.1"/>
    <property type="molecule type" value="Genomic_DNA"/>
</dbReference>
<evidence type="ECO:0000313" key="4">
    <source>
        <dbReference type="Proteomes" id="UP001431209"/>
    </source>
</evidence>
<name>A0AAW2ZP48_9EUKA</name>
<evidence type="ECO:0000256" key="2">
    <source>
        <dbReference type="SAM" id="MobiDB-lite"/>
    </source>
</evidence>
<keyword evidence="1" id="KW-0175">Coiled coil</keyword>
<sequence>MDRHEILELKSTNLSLNEVLMLEANKLTQQYEELKQHLVLMKSKEAELIKKNHLQNRTVENLLLRIKDLENNVVENARSIRKEKNDKIQLLEIQLEQKEATIETLELQVEKLSQQLKEAIVQKDILVAEKNVDENRMKTAQDVFRNMDITPIYHEVVDLFTQLYPDEDNIVQFMVKNRTLPPKPQSRPDTQLHLPQINQRPEESASSSTSTTARANENQKLPEPVIETASIGIQVDLMPKDPHSIPKPSFISKMNQEAYLRTLPQNIVDMRTSLEERTNQPPVNAARSKRSFSVLDNYK</sequence>
<organism evidence="3 4">
    <name type="scientific">Acrasis kona</name>
    <dbReference type="NCBI Taxonomy" id="1008807"/>
    <lineage>
        <taxon>Eukaryota</taxon>
        <taxon>Discoba</taxon>
        <taxon>Heterolobosea</taxon>
        <taxon>Tetramitia</taxon>
        <taxon>Eutetramitia</taxon>
        <taxon>Acrasidae</taxon>
        <taxon>Acrasis</taxon>
    </lineage>
</organism>
<gene>
    <name evidence="3" type="ORF">AKO1_009516</name>
</gene>